<dbReference type="PANTHER" id="PTHR11614">
    <property type="entry name" value="PHOSPHOLIPASE-RELATED"/>
    <property type="match status" value="1"/>
</dbReference>
<dbReference type="Proteomes" id="UP001224775">
    <property type="component" value="Unassembled WGS sequence"/>
</dbReference>
<reference evidence="2" key="1">
    <citation type="submission" date="2023-06" db="EMBL/GenBank/DDBJ databases">
        <title>Survivors Of The Sea: Transcriptome response of Skeletonema marinoi to long-term dormancy.</title>
        <authorList>
            <person name="Pinder M.I.M."/>
            <person name="Kourtchenko O."/>
            <person name="Robertson E.K."/>
            <person name="Larsson T."/>
            <person name="Maumus F."/>
            <person name="Osuna-Cruz C.M."/>
            <person name="Vancaester E."/>
            <person name="Stenow R."/>
            <person name="Vandepoele K."/>
            <person name="Ploug H."/>
            <person name="Bruchert V."/>
            <person name="Godhe A."/>
            <person name="Topel M."/>
        </authorList>
    </citation>
    <scope>NUCLEOTIDE SEQUENCE</scope>
    <source>
        <strain evidence="2">R05AC</strain>
    </source>
</reference>
<sequence>MGESMGGAVAFDVMSRNREEYEGVIFLWQYGQDETCYNISAPTAYGRKPRLGTAREILETTERISKSVSKFDSPFIILHGLSDQDFYNESCSKDKQIKLYKGMNHALTYGNNDDEIETVFDDAISCALERSKTPVEGLLSMFSQTQTNENEMHAFQ</sequence>
<dbReference type="AlphaFoldDB" id="A0AAD8YE16"/>
<gene>
    <name evidence="2" type="ORF">QTG54_005096</name>
</gene>
<dbReference type="Pfam" id="PF12146">
    <property type="entry name" value="Hydrolase_4"/>
    <property type="match status" value="1"/>
</dbReference>
<dbReference type="Gene3D" id="3.40.50.1820">
    <property type="entry name" value="alpha/beta hydrolase"/>
    <property type="match status" value="1"/>
</dbReference>
<comment type="caution">
    <text evidence="2">The sequence shown here is derived from an EMBL/GenBank/DDBJ whole genome shotgun (WGS) entry which is preliminary data.</text>
</comment>
<accession>A0AAD8YE16</accession>
<dbReference type="EMBL" id="JATAAI010000007">
    <property type="protein sequence ID" value="KAK1744563.1"/>
    <property type="molecule type" value="Genomic_DNA"/>
</dbReference>
<evidence type="ECO:0000313" key="3">
    <source>
        <dbReference type="Proteomes" id="UP001224775"/>
    </source>
</evidence>
<dbReference type="InterPro" id="IPR051044">
    <property type="entry name" value="MAG_DAG_Lipase"/>
</dbReference>
<feature type="domain" description="Serine aminopeptidase S33" evidence="1">
    <location>
        <begin position="45"/>
        <end position="108"/>
    </location>
</feature>
<proteinExistence type="predicted"/>
<protein>
    <recommendedName>
        <fullName evidence="1">Serine aminopeptidase S33 domain-containing protein</fullName>
    </recommendedName>
</protein>
<name>A0AAD8YE16_9STRA</name>
<evidence type="ECO:0000313" key="2">
    <source>
        <dbReference type="EMBL" id="KAK1744563.1"/>
    </source>
</evidence>
<keyword evidence="3" id="KW-1185">Reference proteome</keyword>
<dbReference type="InterPro" id="IPR022742">
    <property type="entry name" value="Hydrolase_4"/>
</dbReference>
<dbReference type="SUPFAM" id="SSF53474">
    <property type="entry name" value="alpha/beta-Hydrolases"/>
    <property type="match status" value="1"/>
</dbReference>
<dbReference type="InterPro" id="IPR029058">
    <property type="entry name" value="AB_hydrolase_fold"/>
</dbReference>
<organism evidence="2 3">
    <name type="scientific">Skeletonema marinoi</name>
    <dbReference type="NCBI Taxonomy" id="267567"/>
    <lineage>
        <taxon>Eukaryota</taxon>
        <taxon>Sar</taxon>
        <taxon>Stramenopiles</taxon>
        <taxon>Ochrophyta</taxon>
        <taxon>Bacillariophyta</taxon>
        <taxon>Coscinodiscophyceae</taxon>
        <taxon>Thalassiosirophycidae</taxon>
        <taxon>Thalassiosirales</taxon>
        <taxon>Skeletonemataceae</taxon>
        <taxon>Skeletonema</taxon>
        <taxon>Skeletonema marinoi-dohrnii complex</taxon>
    </lineage>
</organism>
<evidence type="ECO:0000259" key="1">
    <source>
        <dbReference type="Pfam" id="PF12146"/>
    </source>
</evidence>